<dbReference type="Gene3D" id="3.90.550.10">
    <property type="entry name" value="Spore Coat Polysaccharide Biosynthesis Protein SpsA, Chain A"/>
    <property type="match status" value="1"/>
</dbReference>
<accession>A0A1X6WY19</accession>
<keyword evidence="3" id="KW-1185">Reference proteome</keyword>
<proteinExistence type="predicted"/>
<dbReference type="PANTHER" id="PTHR22916">
    <property type="entry name" value="GLYCOSYLTRANSFERASE"/>
    <property type="match status" value="1"/>
</dbReference>
<dbReference type="PANTHER" id="PTHR22916:SF3">
    <property type="entry name" value="UDP-GLCNAC:BETAGAL BETA-1,3-N-ACETYLGLUCOSAMINYLTRANSFERASE-LIKE PROTEIN 1"/>
    <property type="match status" value="1"/>
</dbReference>
<dbReference type="Pfam" id="PF00535">
    <property type="entry name" value="Glycos_transf_2"/>
    <property type="match status" value="1"/>
</dbReference>
<dbReference type="GO" id="GO:0016758">
    <property type="term" value="F:hexosyltransferase activity"/>
    <property type="evidence" value="ECO:0007669"/>
    <property type="project" value="UniProtKB-ARBA"/>
</dbReference>
<evidence type="ECO:0000313" key="3">
    <source>
        <dbReference type="Proteomes" id="UP000195981"/>
    </source>
</evidence>
<evidence type="ECO:0000259" key="1">
    <source>
        <dbReference type="Pfam" id="PF00535"/>
    </source>
</evidence>
<organism evidence="2 3">
    <name type="scientific">Brachybacterium nesterenkovii</name>
    <dbReference type="NCBI Taxonomy" id="47847"/>
    <lineage>
        <taxon>Bacteria</taxon>
        <taxon>Bacillati</taxon>
        <taxon>Actinomycetota</taxon>
        <taxon>Actinomycetes</taxon>
        <taxon>Micrococcales</taxon>
        <taxon>Dermabacteraceae</taxon>
        <taxon>Brachybacterium</taxon>
    </lineage>
</organism>
<feature type="domain" description="Glycosyltransferase 2-like" evidence="1">
    <location>
        <begin position="12"/>
        <end position="132"/>
    </location>
</feature>
<dbReference type="InterPro" id="IPR029044">
    <property type="entry name" value="Nucleotide-diphossugar_trans"/>
</dbReference>
<reference evidence="2 3" key="1">
    <citation type="submission" date="2017-02" db="EMBL/GenBank/DDBJ databases">
        <authorList>
            <person name="Peterson S.W."/>
        </authorList>
    </citation>
    <scope>NUCLEOTIDE SEQUENCE [LARGE SCALE GENOMIC DNA]</scope>
    <source>
        <strain evidence="2 3">CIP104813</strain>
    </source>
</reference>
<dbReference type="SUPFAM" id="SSF53448">
    <property type="entry name" value="Nucleotide-diphospho-sugar transferases"/>
    <property type="match status" value="1"/>
</dbReference>
<protein>
    <submittedName>
        <fullName evidence="2">Putative N-acetylgalactosaminyl-diphosphoundecaprenol glucuronosyltransferase</fullName>
    </submittedName>
</protein>
<name>A0A1X6WY19_9MICO</name>
<dbReference type="EMBL" id="FWFG01000050">
    <property type="protein sequence ID" value="SLM90802.1"/>
    <property type="molecule type" value="Genomic_DNA"/>
</dbReference>
<dbReference type="InterPro" id="IPR001173">
    <property type="entry name" value="Glyco_trans_2-like"/>
</dbReference>
<dbReference type="RefSeq" id="WP_234991944.1">
    <property type="nucleotide sequence ID" value="NZ_FWFG01000050.1"/>
</dbReference>
<dbReference type="Proteomes" id="UP000195981">
    <property type="component" value="Unassembled WGS sequence"/>
</dbReference>
<sequence length="264" mass="28216">MNASREATPSVTVVMPVFNGARTLDRSVASVLDQSFTDLELLIVDDASSDASAALAEGICARDPRVRLVRREVCGGPAAARNTALALARGRFVAFCDADDLWLPAKLERQLALAAATGAALVYCGYHRVDADFSGSAEDFVPEGRVVHVPERASHAALLRRNLIGNLTAVVDRDVTGDISMPDLPGAEDWALWLRIVREHGPAAGIDEPLALYRAAQTGSHSSDRWRAIRAVWAVLRRQEGLGPLSAAVHLGTGILAALRKGRI</sequence>
<dbReference type="CDD" id="cd00761">
    <property type="entry name" value="Glyco_tranf_GTA_type"/>
    <property type="match status" value="1"/>
</dbReference>
<dbReference type="AlphaFoldDB" id="A0A1X6WY19"/>
<gene>
    <name evidence="2" type="ORF">FM110_05605</name>
</gene>
<evidence type="ECO:0000313" key="2">
    <source>
        <dbReference type="EMBL" id="SLM90802.1"/>
    </source>
</evidence>
<keyword evidence="2" id="KW-0808">Transferase</keyword>